<proteinExistence type="predicted"/>
<keyword evidence="1" id="KW-0812">Transmembrane</keyword>
<evidence type="ECO:0000256" key="1">
    <source>
        <dbReference type="SAM" id="Phobius"/>
    </source>
</evidence>
<dbReference type="AlphaFoldDB" id="A0AAN8YVJ6"/>
<keyword evidence="3" id="KW-1185">Reference proteome</keyword>
<name>A0AAN8YVJ6_9MAGN</name>
<keyword evidence="1" id="KW-0472">Membrane</keyword>
<feature type="transmembrane region" description="Helical" evidence="1">
    <location>
        <begin position="110"/>
        <end position="131"/>
    </location>
</feature>
<sequence>MSSTLITSSLSADLVTKFRFFSAFTETSSQVLSLKLQSRSSRFAPVCSSNPSKSFNSQPITFGNKSSVIGLQEESSSSSSIEKSQYNVGVGNPSFLSTIPPAKLSLSDQAFFLLAFIACTTSVAFTSLVLVSVPTIYAMGRAAASLAKLADTAREELRSSPVQWRPSDSQAWKLGQWGDSSLPTLVCGDGILLDRLHTSSALVVRTGIQEITDGVTKSAQAVQAAEAGIRQIGSFARKQTVSMIQERASLPIISLQPVVAGAAKKTSRAVGHATKSVMNFISRREFSSEIKDDNAIDRLDI</sequence>
<evidence type="ECO:0000313" key="2">
    <source>
        <dbReference type="EMBL" id="KAK6911268.1"/>
    </source>
</evidence>
<organism evidence="2 3">
    <name type="scientific">Dillenia turbinata</name>
    <dbReference type="NCBI Taxonomy" id="194707"/>
    <lineage>
        <taxon>Eukaryota</taxon>
        <taxon>Viridiplantae</taxon>
        <taxon>Streptophyta</taxon>
        <taxon>Embryophyta</taxon>
        <taxon>Tracheophyta</taxon>
        <taxon>Spermatophyta</taxon>
        <taxon>Magnoliopsida</taxon>
        <taxon>eudicotyledons</taxon>
        <taxon>Gunneridae</taxon>
        <taxon>Pentapetalae</taxon>
        <taxon>Dilleniales</taxon>
        <taxon>Dilleniaceae</taxon>
        <taxon>Dillenia</taxon>
    </lineage>
</organism>
<gene>
    <name evidence="2" type="ORF">RJ641_023361</name>
</gene>
<comment type="caution">
    <text evidence="2">The sequence shown here is derived from an EMBL/GenBank/DDBJ whole genome shotgun (WGS) entry which is preliminary data.</text>
</comment>
<dbReference type="EMBL" id="JBAMMX010000028">
    <property type="protein sequence ID" value="KAK6911268.1"/>
    <property type="molecule type" value="Genomic_DNA"/>
</dbReference>
<accession>A0AAN8YVJ6</accession>
<reference evidence="2 3" key="1">
    <citation type="submission" date="2023-12" db="EMBL/GenBank/DDBJ databases">
        <title>A high-quality genome assembly for Dillenia turbinata (Dilleniales).</title>
        <authorList>
            <person name="Chanderbali A."/>
        </authorList>
    </citation>
    <scope>NUCLEOTIDE SEQUENCE [LARGE SCALE GENOMIC DNA]</scope>
    <source>
        <strain evidence="2">LSX21</strain>
        <tissue evidence="2">Leaf</tissue>
    </source>
</reference>
<evidence type="ECO:0000313" key="3">
    <source>
        <dbReference type="Proteomes" id="UP001370490"/>
    </source>
</evidence>
<keyword evidence="1" id="KW-1133">Transmembrane helix</keyword>
<dbReference type="PANTHER" id="PTHR33825">
    <property type="entry name" value="CHITINASE-LIKE PROTEIN"/>
    <property type="match status" value="1"/>
</dbReference>
<protein>
    <submittedName>
        <fullName evidence="2">Uncharacterized protein</fullName>
    </submittedName>
</protein>
<dbReference type="PANTHER" id="PTHR33825:SF14">
    <property type="entry name" value="CHITINASE-LIKE PROTEIN"/>
    <property type="match status" value="1"/>
</dbReference>
<dbReference type="Proteomes" id="UP001370490">
    <property type="component" value="Unassembled WGS sequence"/>
</dbReference>